<evidence type="ECO:0000256" key="2">
    <source>
        <dbReference type="ARBA" id="ARBA00005426"/>
    </source>
</evidence>
<dbReference type="InterPro" id="IPR003448">
    <property type="entry name" value="Mopterin_biosynth_MoaE"/>
</dbReference>
<name>F2JU29_MARM1</name>
<dbReference type="EMBL" id="CP002583">
    <property type="protein sequence ID" value="ADZ91541.1"/>
    <property type="molecule type" value="Genomic_DNA"/>
</dbReference>
<dbReference type="PATRIC" id="fig|717774.3.peg.2370"/>
<evidence type="ECO:0000313" key="12">
    <source>
        <dbReference type="EMBL" id="ADZ91541.1"/>
    </source>
</evidence>
<sequence length="168" mass="18626">MAYQKVNIDVKKSVKTVISVQTDDFSVADLYSGLSLDKATGGIAMFVGLVRDFAGAEHHSVAVDAAFELEHYPGMTEKNMASIVEEATNRWGLQAVTVVHRVGRLNISDQIVFVGASAAHRTEAFEACEYIMDYLKSRAAFWKKETVAGKGAWVEAKDHDKQSLDRWR</sequence>
<evidence type="ECO:0000256" key="9">
    <source>
        <dbReference type="ARBA" id="ARBA00030781"/>
    </source>
</evidence>
<keyword evidence="5" id="KW-0501">Molybdenum cofactor biosynthesis</keyword>
<dbReference type="GO" id="GO:0006777">
    <property type="term" value="P:Mo-molybdopterin cofactor biosynthetic process"/>
    <property type="evidence" value="ECO:0007669"/>
    <property type="project" value="UniProtKB-KW"/>
</dbReference>
<keyword evidence="13" id="KW-1185">Reference proteome</keyword>
<comment type="catalytic activity">
    <reaction evidence="11">
        <text>2 [molybdopterin-synthase sulfur-carrier protein]-C-terminal-Gly-aminoethanethioate + cyclic pyranopterin phosphate + H2O = molybdopterin + 2 [molybdopterin-synthase sulfur-carrier protein]-C-terminal Gly-Gly + 2 H(+)</text>
        <dbReference type="Rhea" id="RHEA:26333"/>
        <dbReference type="Rhea" id="RHEA-COMP:12202"/>
        <dbReference type="Rhea" id="RHEA-COMP:19907"/>
        <dbReference type="ChEBI" id="CHEBI:15377"/>
        <dbReference type="ChEBI" id="CHEBI:15378"/>
        <dbReference type="ChEBI" id="CHEBI:58698"/>
        <dbReference type="ChEBI" id="CHEBI:59648"/>
        <dbReference type="ChEBI" id="CHEBI:90778"/>
        <dbReference type="ChEBI" id="CHEBI:232372"/>
        <dbReference type="EC" id="2.8.1.12"/>
    </reaction>
</comment>
<dbReference type="InterPro" id="IPR036563">
    <property type="entry name" value="MoaE_sf"/>
</dbReference>
<dbReference type="CDD" id="cd00756">
    <property type="entry name" value="MoaE"/>
    <property type="match status" value="1"/>
</dbReference>
<comment type="similarity">
    <text evidence="2">Belongs to the MoaE family.</text>
</comment>
<dbReference type="UniPathway" id="UPA00344"/>
<dbReference type="STRING" id="717774.Marme_2300"/>
<evidence type="ECO:0000256" key="11">
    <source>
        <dbReference type="ARBA" id="ARBA00049878"/>
    </source>
</evidence>
<dbReference type="HOGENOM" id="CLU_089568_2_1_6"/>
<gene>
    <name evidence="12" type="ordered locus">Marme_2300</name>
</gene>
<evidence type="ECO:0000256" key="8">
    <source>
        <dbReference type="ARBA" id="ARBA00030407"/>
    </source>
</evidence>
<proteinExistence type="inferred from homology"/>
<comment type="pathway">
    <text evidence="1">Cofactor biosynthesis; molybdopterin biosynthesis.</text>
</comment>
<dbReference type="Proteomes" id="UP000001062">
    <property type="component" value="Chromosome"/>
</dbReference>
<dbReference type="SUPFAM" id="SSF54690">
    <property type="entry name" value="Molybdopterin synthase subunit MoaE"/>
    <property type="match status" value="1"/>
</dbReference>
<evidence type="ECO:0000256" key="5">
    <source>
        <dbReference type="ARBA" id="ARBA00023150"/>
    </source>
</evidence>
<dbReference type="GO" id="GO:0030366">
    <property type="term" value="F:molybdopterin synthase activity"/>
    <property type="evidence" value="ECO:0007669"/>
    <property type="project" value="UniProtKB-EC"/>
</dbReference>
<evidence type="ECO:0000256" key="1">
    <source>
        <dbReference type="ARBA" id="ARBA00005046"/>
    </source>
</evidence>
<dbReference type="eggNOG" id="COG0314">
    <property type="taxonomic scope" value="Bacteria"/>
</dbReference>
<dbReference type="OrthoDB" id="9803224at2"/>
<evidence type="ECO:0000256" key="10">
    <source>
        <dbReference type="ARBA" id="ARBA00032474"/>
    </source>
</evidence>
<dbReference type="RefSeq" id="WP_013661446.1">
    <property type="nucleotide sequence ID" value="NC_015276.1"/>
</dbReference>
<dbReference type="AlphaFoldDB" id="F2JU29"/>
<evidence type="ECO:0000256" key="4">
    <source>
        <dbReference type="ARBA" id="ARBA00013858"/>
    </source>
</evidence>
<comment type="subunit">
    <text evidence="6">Heterotetramer of 2 MoaD subunits and 2 MoaE subunits. Also stable as homodimer. The enzyme changes between these two forms during catalysis.</text>
</comment>
<organism evidence="12 13">
    <name type="scientific">Marinomonas mediterranea (strain ATCC 700492 / JCM 21426 / NBRC 103028 / MMB-1)</name>
    <dbReference type="NCBI Taxonomy" id="717774"/>
    <lineage>
        <taxon>Bacteria</taxon>
        <taxon>Pseudomonadati</taxon>
        <taxon>Pseudomonadota</taxon>
        <taxon>Gammaproteobacteria</taxon>
        <taxon>Oceanospirillales</taxon>
        <taxon>Oceanospirillaceae</taxon>
        <taxon>Marinomonas</taxon>
    </lineage>
</organism>
<evidence type="ECO:0000256" key="7">
    <source>
        <dbReference type="ARBA" id="ARBA00029745"/>
    </source>
</evidence>
<evidence type="ECO:0000256" key="3">
    <source>
        <dbReference type="ARBA" id="ARBA00011950"/>
    </source>
</evidence>
<accession>F2JU29</accession>
<dbReference type="KEGG" id="mme:Marme_2300"/>
<dbReference type="Pfam" id="PF02391">
    <property type="entry name" value="MoaE"/>
    <property type="match status" value="1"/>
</dbReference>
<dbReference type="Gene3D" id="3.90.1170.40">
    <property type="entry name" value="Molybdopterin biosynthesis MoaE subunit"/>
    <property type="match status" value="1"/>
</dbReference>
<evidence type="ECO:0000256" key="6">
    <source>
        <dbReference type="ARBA" id="ARBA00026066"/>
    </source>
</evidence>
<reference evidence="12 13" key="1">
    <citation type="journal article" date="2012" name="Stand. Genomic Sci.">
        <title>Complete genome sequence of the melanogenic marine bacterium Marinomonas mediterranea type strain (MMB-1(T)).</title>
        <authorList>
            <person name="Lucas-Elio P."/>
            <person name="Goodwin L."/>
            <person name="Woyke T."/>
            <person name="Pitluck S."/>
            <person name="Nolan M."/>
            <person name="Kyrpides N.C."/>
            <person name="Detter J.C."/>
            <person name="Copeland A."/>
            <person name="Teshima H."/>
            <person name="Bruce D."/>
            <person name="Detter C."/>
            <person name="Tapia R."/>
            <person name="Han S."/>
            <person name="Land M.L."/>
            <person name="Ivanova N."/>
            <person name="Mikhailova N."/>
            <person name="Johnston A.W."/>
            <person name="Sanchez-Amat A."/>
        </authorList>
    </citation>
    <scope>NUCLEOTIDE SEQUENCE [LARGE SCALE GENOMIC DNA]</scope>
    <source>
        <strain evidence="13">ATCC 700492 / JCM 21426 / NBRC 103028 / MMB-1</strain>
    </source>
</reference>
<evidence type="ECO:0000313" key="13">
    <source>
        <dbReference type="Proteomes" id="UP000001062"/>
    </source>
</evidence>
<dbReference type="EC" id="2.8.1.12" evidence="3"/>
<dbReference type="PANTHER" id="PTHR23404">
    <property type="entry name" value="MOLYBDOPTERIN SYNTHASE RELATED"/>
    <property type="match status" value="1"/>
</dbReference>
<protein>
    <recommendedName>
        <fullName evidence="4">Molybdopterin synthase catalytic subunit</fullName>
        <ecNumber evidence="3">2.8.1.12</ecNumber>
    </recommendedName>
    <alternativeName>
        <fullName evidence="9">MPT synthase subunit 2</fullName>
    </alternativeName>
    <alternativeName>
        <fullName evidence="7">Molybdenum cofactor biosynthesis protein E</fullName>
    </alternativeName>
    <alternativeName>
        <fullName evidence="8">Molybdopterin-converting factor large subunit</fullName>
    </alternativeName>
    <alternativeName>
        <fullName evidence="10">Molybdopterin-converting factor subunit 2</fullName>
    </alternativeName>
</protein>